<dbReference type="OrthoDB" id="7168509at2"/>
<dbReference type="SUPFAM" id="SSF52096">
    <property type="entry name" value="ClpP/crotonase"/>
    <property type="match status" value="1"/>
</dbReference>
<evidence type="ECO:0000259" key="2">
    <source>
        <dbReference type="Pfam" id="PF03572"/>
    </source>
</evidence>
<feature type="domain" description="Tail specific protease" evidence="2">
    <location>
        <begin position="245"/>
        <end position="386"/>
    </location>
</feature>
<dbReference type="GO" id="GO:0008236">
    <property type="term" value="F:serine-type peptidase activity"/>
    <property type="evidence" value="ECO:0007669"/>
    <property type="project" value="InterPro"/>
</dbReference>
<dbReference type="GO" id="GO:0004175">
    <property type="term" value="F:endopeptidase activity"/>
    <property type="evidence" value="ECO:0007669"/>
    <property type="project" value="TreeGrafter"/>
</dbReference>
<protein>
    <recommendedName>
        <fullName evidence="2">Tail specific protease domain-containing protein</fullName>
    </recommendedName>
</protein>
<evidence type="ECO:0000256" key="1">
    <source>
        <dbReference type="SAM" id="SignalP"/>
    </source>
</evidence>
<evidence type="ECO:0000313" key="4">
    <source>
        <dbReference type="Proteomes" id="UP000435036"/>
    </source>
</evidence>
<dbReference type="AlphaFoldDB" id="A0A6N8KZE2"/>
<dbReference type="GO" id="GO:0007165">
    <property type="term" value="P:signal transduction"/>
    <property type="evidence" value="ECO:0007669"/>
    <property type="project" value="TreeGrafter"/>
</dbReference>
<dbReference type="PROSITE" id="PS51257">
    <property type="entry name" value="PROKAR_LIPOPROTEIN"/>
    <property type="match status" value="1"/>
</dbReference>
<evidence type="ECO:0000313" key="3">
    <source>
        <dbReference type="EMBL" id="MVZ62447.1"/>
    </source>
</evidence>
<keyword evidence="1" id="KW-0732">Signal</keyword>
<dbReference type="InterPro" id="IPR036034">
    <property type="entry name" value="PDZ_sf"/>
</dbReference>
<feature type="signal peptide" evidence="1">
    <location>
        <begin position="1"/>
        <end position="20"/>
    </location>
</feature>
<dbReference type="CDD" id="cd07561">
    <property type="entry name" value="Peptidase_S41_CPP_like"/>
    <property type="match status" value="1"/>
</dbReference>
<dbReference type="RefSeq" id="WP_160369169.1">
    <property type="nucleotide sequence ID" value="NZ_WSQA01000006.1"/>
</dbReference>
<dbReference type="EMBL" id="WSQA01000006">
    <property type="protein sequence ID" value="MVZ62447.1"/>
    <property type="molecule type" value="Genomic_DNA"/>
</dbReference>
<keyword evidence="4" id="KW-1185">Reference proteome</keyword>
<proteinExistence type="predicted"/>
<comment type="caution">
    <text evidence="3">The sequence shown here is derived from an EMBL/GenBank/DDBJ whole genome shotgun (WGS) entry which is preliminary data.</text>
</comment>
<reference evidence="3 4" key="1">
    <citation type="submission" date="2019-12" db="EMBL/GenBank/DDBJ databases">
        <authorList>
            <person name="Dong K."/>
        </authorList>
    </citation>
    <scope>NUCLEOTIDE SEQUENCE [LARGE SCALE GENOMIC DNA]</scope>
    <source>
        <strain evidence="3 4">JCM 31225</strain>
    </source>
</reference>
<sequence>MKSRFLLALLSFVVAFTACKKDNNKPDQQNQDKETQLRDLTYYYSGMFSLWADKIPDSKLIAQNKNYEQVFADKPIIEPSILEKIRSAHTGNLSTGEEVLAKIKTLYANDDRFSFIDRKGVVGEEIGEGLHKEFGIIPDYFLSSANASNADLYIKLVQKNSPAEKAGIKRGMRVLSIDGDTKIDYLSQEPKDFALVNKLFGGPESIKIKVKDLNTNKESEVTLQAGEYHIEPFFENKVVTLNNKKIGYLAYTSFVEIFKRDGSHTDYYAGLENAVKSLEDQGIQELVVDLRYNGGGSTNAAELFTNLLAPTKVGTSVMYTHKVNDTFKRWRFDDPTVEGAPFAPIKFNKKNSLNLAKIYFLVTRSTASASELLINNLRPHMQVELISINDRGSYGKPVGFFGFSVMDKYADLYITSFETLNSSGQGGYFNGLIGTKKDSYDDIAHQLGDTNEQMFKDALYHIASGSYQSARASTRIGKSGESISPVSLNIPGSNSSVLGMFKFSDRKNAKL</sequence>
<feature type="chain" id="PRO_5026705327" description="Tail specific protease domain-containing protein" evidence="1">
    <location>
        <begin position="21"/>
        <end position="511"/>
    </location>
</feature>
<dbReference type="InterPro" id="IPR005151">
    <property type="entry name" value="Tail-specific_protease"/>
</dbReference>
<dbReference type="Gene3D" id="3.90.226.10">
    <property type="entry name" value="2-enoyl-CoA Hydratase, Chain A, domain 1"/>
    <property type="match status" value="1"/>
</dbReference>
<organism evidence="3 4">
    <name type="scientific">Sphingobacterium humi</name>
    <dbReference type="NCBI Taxonomy" id="1796905"/>
    <lineage>
        <taxon>Bacteria</taxon>
        <taxon>Pseudomonadati</taxon>
        <taxon>Bacteroidota</taxon>
        <taxon>Sphingobacteriia</taxon>
        <taxon>Sphingobacteriales</taxon>
        <taxon>Sphingobacteriaceae</taxon>
        <taxon>Sphingobacterium</taxon>
    </lineage>
</organism>
<dbReference type="Gene3D" id="3.30.750.170">
    <property type="match status" value="1"/>
</dbReference>
<dbReference type="GO" id="GO:0006508">
    <property type="term" value="P:proteolysis"/>
    <property type="evidence" value="ECO:0007669"/>
    <property type="project" value="InterPro"/>
</dbReference>
<dbReference type="PANTHER" id="PTHR32060">
    <property type="entry name" value="TAIL-SPECIFIC PROTEASE"/>
    <property type="match status" value="1"/>
</dbReference>
<dbReference type="InterPro" id="IPR029045">
    <property type="entry name" value="ClpP/crotonase-like_dom_sf"/>
</dbReference>
<name>A0A6N8KZE2_9SPHI</name>
<dbReference type="Proteomes" id="UP000435036">
    <property type="component" value="Unassembled WGS sequence"/>
</dbReference>
<dbReference type="GO" id="GO:0030288">
    <property type="term" value="C:outer membrane-bounded periplasmic space"/>
    <property type="evidence" value="ECO:0007669"/>
    <property type="project" value="TreeGrafter"/>
</dbReference>
<dbReference type="SUPFAM" id="SSF50156">
    <property type="entry name" value="PDZ domain-like"/>
    <property type="match status" value="1"/>
</dbReference>
<dbReference type="PANTHER" id="PTHR32060:SF30">
    <property type="entry name" value="CARBOXY-TERMINAL PROCESSING PROTEASE CTPA"/>
    <property type="match status" value="1"/>
</dbReference>
<dbReference type="Gene3D" id="2.30.42.10">
    <property type="match status" value="1"/>
</dbReference>
<gene>
    <name evidence="3" type="ORF">GQF63_10465</name>
</gene>
<accession>A0A6N8KZE2</accession>
<dbReference type="Pfam" id="PF03572">
    <property type="entry name" value="Peptidase_S41"/>
    <property type="match status" value="1"/>
</dbReference>